<dbReference type="InterPro" id="IPR015955">
    <property type="entry name" value="Lactate_DH/Glyco_Ohase_4_C"/>
</dbReference>
<dbReference type="RefSeq" id="WP_068715824.1">
    <property type="nucleotide sequence ID" value="NZ_LWDV01000007.1"/>
</dbReference>
<dbReference type="GO" id="GO:0006096">
    <property type="term" value="P:glycolytic process"/>
    <property type="evidence" value="ECO:0007669"/>
    <property type="project" value="UniProtKB-UniRule"/>
</dbReference>
<feature type="binding site" evidence="9">
    <location>
        <begin position="7"/>
        <end position="12"/>
    </location>
    <ligand>
        <name>NAD(+)</name>
        <dbReference type="ChEBI" id="CHEBI:57540"/>
    </ligand>
</feature>
<dbReference type="EMBL" id="LWDV01000007">
    <property type="protein sequence ID" value="OCL27759.1"/>
    <property type="molecule type" value="Genomic_DNA"/>
</dbReference>
<comment type="similarity">
    <text evidence="2">Belongs to the LDH/MDH superfamily. LDH family.</text>
</comment>
<evidence type="ECO:0000256" key="6">
    <source>
        <dbReference type="ARBA" id="ARBA00049258"/>
    </source>
</evidence>
<gene>
    <name evidence="13" type="ORF">U472_04195</name>
</gene>
<evidence type="ECO:0000256" key="3">
    <source>
        <dbReference type="ARBA" id="ARBA00012967"/>
    </source>
</evidence>
<dbReference type="InterPro" id="IPR001557">
    <property type="entry name" value="L-lactate/malate_DH"/>
</dbReference>
<dbReference type="GO" id="GO:0004459">
    <property type="term" value="F:L-lactate dehydrogenase (NAD+) activity"/>
    <property type="evidence" value="ECO:0007669"/>
    <property type="project" value="UniProtKB-UniRule"/>
</dbReference>
<comment type="catalytic activity">
    <reaction evidence="6">
        <text>(S)-lactate + NAD(+) = pyruvate + NADH + H(+)</text>
        <dbReference type="Rhea" id="RHEA:23444"/>
        <dbReference type="ChEBI" id="CHEBI:15361"/>
        <dbReference type="ChEBI" id="CHEBI:15378"/>
        <dbReference type="ChEBI" id="CHEBI:16651"/>
        <dbReference type="ChEBI" id="CHEBI:57540"/>
        <dbReference type="ChEBI" id="CHEBI:57945"/>
        <dbReference type="EC" id="1.1.1.27"/>
    </reaction>
</comment>
<evidence type="ECO:0000259" key="11">
    <source>
        <dbReference type="Pfam" id="PF00056"/>
    </source>
</evidence>
<evidence type="ECO:0000256" key="5">
    <source>
        <dbReference type="ARBA" id="ARBA00023027"/>
    </source>
</evidence>
<dbReference type="PANTHER" id="PTHR43128">
    <property type="entry name" value="L-2-HYDROXYCARBOXYLATE DEHYDROGENASE (NAD(P)(+))"/>
    <property type="match status" value="1"/>
</dbReference>
<evidence type="ECO:0000256" key="4">
    <source>
        <dbReference type="ARBA" id="ARBA00023002"/>
    </source>
</evidence>
<dbReference type="Gene3D" id="3.90.110.10">
    <property type="entry name" value="Lactate dehydrogenase/glycoside hydrolase, family 4, C-terminal"/>
    <property type="match status" value="1"/>
</dbReference>
<dbReference type="SUPFAM" id="SSF56327">
    <property type="entry name" value="LDH C-terminal domain-like"/>
    <property type="match status" value="1"/>
</dbReference>
<feature type="domain" description="Lactate/malate dehydrogenase C-terminal" evidence="12">
    <location>
        <begin position="144"/>
        <end position="308"/>
    </location>
</feature>
<evidence type="ECO:0000256" key="10">
    <source>
        <dbReference type="RuleBase" id="RU003369"/>
    </source>
</evidence>
<dbReference type="InterPro" id="IPR022383">
    <property type="entry name" value="Lactate/malate_DH_C"/>
</dbReference>
<dbReference type="EC" id="1.1.1.27" evidence="3 7"/>
<dbReference type="Gene3D" id="3.40.50.720">
    <property type="entry name" value="NAD(P)-binding Rossmann-like Domain"/>
    <property type="match status" value="1"/>
</dbReference>
<evidence type="ECO:0000313" key="13">
    <source>
        <dbReference type="EMBL" id="OCL27759.1"/>
    </source>
</evidence>
<evidence type="ECO:0000256" key="1">
    <source>
        <dbReference type="ARBA" id="ARBA00004843"/>
    </source>
</evidence>
<feature type="domain" description="Lactate/malate dehydrogenase N-terminal" evidence="11">
    <location>
        <begin position="1"/>
        <end position="141"/>
    </location>
</feature>
<feature type="binding site" evidence="9">
    <location>
        <position position="32"/>
    </location>
    <ligand>
        <name>NAD(+)</name>
        <dbReference type="ChEBI" id="CHEBI:57540"/>
    </ligand>
</feature>
<dbReference type="Pfam" id="PF02866">
    <property type="entry name" value="Ldh_1_C"/>
    <property type="match status" value="1"/>
</dbReference>
<evidence type="ECO:0000256" key="7">
    <source>
        <dbReference type="NCBIfam" id="TIGR01771"/>
    </source>
</evidence>
<dbReference type="PRINTS" id="PR00086">
    <property type="entry name" value="LLDHDRGNASE"/>
</dbReference>
<dbReference type="OrthoDB" id="9802969at2"/>
<feature type="active site" description="Proton acceptor" evidence="8">
    <location>
        <position position="174"/>
    </location>
</feature>
<evidence type="ECO:0000256" key="9">
    <source>
        <dbReference type="PIRSR" id="PIRSR000102-3"/>
    </source>
</evidence>
<accession>A0A1C0ABK0</accession>
<dbReference type="AlphaFoldDB" id="A0A1C0ABK0"/>
<dbReference type="UniPathway" id="UPA00554">
    <property type="reaction ID" value="UER00611"/>
</dbReference>
<dbReference type="PIRSF" id="PIRSF000102">
    <property type="entry name" value="Lac_mal_DH"/>
    <property type="match status" value="1"/>
</dbReference>
<keyword evidence="14" id="KW-1185">Reference proteome</keyword>
<evidence type="ECO:0000256" key="2">
    <source>
        <dbReference type="ARBA" id="ARBA00006054"/>
    </source>
</evidence>
<feature type="binding site" evidence="9">
    <location>
        <position position="94"/>
    </location>
    <ligand>
        <name>NAD(+)</name>
        <dbReference type="ChEBI" id="CHEBI:57540"/>
    </ligand>
</feature>
<keyword evidence="4 10" id="KW-0560">Oxidoreductase</keyword>
<dbReference type="Pfam" id="PF00056">
    <property type="entry name" value="Ldh_1_N"/>
    <property type="match status" value="1"/>
</dbReference>
<dbReference type="InterPro" id="IPR001236">
    <property type="entry name" value="Lactate/malate_DH_N"/>
</dbReference>
<reference evidence="14" key="1">
    <citation type="submission" date="2016-07" db="EMBL/GenBank/DDBJ databases">
        <authorList>
            <person name="Florea S."/>
            <person name="Webb J.S."/>
            <person name="Jaromczyk J."/>
            <person name="Schardl C.L."/>
        </authorList>
    </citation>
    <scope>NUCLEOTIDE SEQUENCE [LARGE SCALE GENOMIC DNA]</scope>
    <source>
        <strain evidence="14">Z6</strain>
    </source>
</reference>
<dbReference type="PANTHER" id="PTHR43128:SF16">
    <property type="entry name" value="L-LACTATE DEHYDROGENASE"/>
    <property type="match status" value="1"/>
</dbReference>
<evidence type="ECO:0000313" key="14">
    <source>
        <dbReference type="Proteomes" id="UP000093514"/>
    </source>
</evidence>
<proteinExistence type="inferred from homology"/>
<dbReference type="InterPro" id="IPR011304">
    <property type="entry name" value="L-lactate_DH"/>
</dbReference>
<organism evidence="13 14">
    <name type="scientific">Orenia metallireducens</name>
    <dbReference type="NCBI Taxonomy" id="1413210"/>
    <lineage>
        <taxon>Bacteria</taxon>
        <taxon>Bacillati</taxon>
        <taxon>Bacillota</taxon>
        <taxon>Clostridia</taxon>
        <taxon>Halanaerobiales</taxon>
        <taxon>Halobacteroidaceae</taxon>
        <taxon>Orenia</taxon>
    </lineage>
</organism>
<dbReference type="GO" id="GO:0006089">
    <property type="term" value="P:lactate metabolic process"/>
    <property type="evidence" value="ECO:0007669"/>
    <property type="project" value="TreeGrafter"/>
</dbReference>
<protein>
    <recommendedName>
        <fullName evidence="3 7">L-lactate dehydrogenase</fullName>
        <ecNumber evidence="3 7">1.1.1.27</ecNumber>
    </recommendedName>
</protein>
<dbReference type="Proteomes" id="UP000093514">
    <property type="component" value="Unassembled WGS sequence"/>
</dbReference>
<dbReference type="InterPro" id="IPR036291">
    <property type="entry name" value="NAD(P)-bd_dom_sf"/>
</dbReference>
<name>A0A1C0ABK0_9FIRM</name>
<dbReference type="SUPFAM" id="SSF51735">
    <property type="entry name" value="NAD(P)-binding Rossmann-fold domains"/>
    <property type="match status" value="1"/>
</dbReference>
<evidence type="ECO:0000259" key="12">
    <source>
        <dbReference type="Pfam" id="PF02866"/>
    </source>
</evidence>
<dbReference type="NCBIfam" id="TIGR01771">
    <property type="entry name" value="L-LDH-NAD"/>
    <property type="match status" value="1"/>
</dbReference>
<reference evidence="13 14" key="2">
    <citation type="submission" date="2016-08" db="EMBL/GenBank/DDBJ databases">
        <title>Orenia metallireducens sp. nov. strain Z6, a Novel Metal-reducing Firmicute from the Deep Subsurface.</title>
        <authorList>
            <person name="Maxim B.I."/>
            <person name="Kenneth K."/>
            <person name="Flynn T.M."/>
            <person name="Oloughlin E.J."/>
            <person name="Locke R.A."/>
            <person name="Weber J.R."/>
            <person name="Egan S.M."/>
            <person name="Mackie R.I."/>
            <person name="Cann I.K."/>
        </authorList>
    </citation>
    <scope>NUCLEOTIDE SEQUENCE [LARGE SCALE GENOMIC DNA]</scope>
    <source>
        <strain evidence="13 14">Z6</strain>
    </source>
</reference>
<dbReference type="GO" id="GO:0005737">
    <property type="term" value="C:cytoplasm"/>
    <property type="evidence" value="ECO:0007669"/>
    <property type="project" value="UniProtKB-UniRule"/>
</dbReference>
<comment type="pathway">
    <text evidence="1">Fermentation; pyruvate fermentation to lactate; (S)-lactate from pyruvate: step 1/1.</text>
</comment>
<feature type="binding site" evidence="9">
    <location>
        <begin position="117"/>
        <end position="119"/>
    </location>
    <ligand>
        <name>NAD(+)</name>
        <dbReference type="ChEBI" id="CHEBI:57540"/>
    </ligand>
</feature>
<keyword evidence="5 9" id="KW-0520">NAD</keyword>
<evidence type="ECO:0000256" key="8">
    <source>
        <dbReference type="PIRSR" id="PIRSR000102-1"/>
    </source>
</evidence>
<comment type="caution">
    <text evidence="13">The sequence shown here is derived from an EMBL/GenBank/DDBJ whole genome shotgun (WGS) entry which is preliminary data.</text>
</comment>
<sequence length="309" mass="34096">MKVVVIGAGMVGSAVVGELLAHGGISEIYLLDLDRDKAEGEILDYSHTTSYNYNPSANLKIGDYHHCKDADLIIMTAGPSIKKGETRIDLAGKNAKVMREIMENITKYTKDAIIIPVTNPVDIVTYVAAAEFDYPRNKIIGTGTIVDSARLMRIIGNKYNLDPKNIFAYMLGEHGRTSFAAWSISNICGYTLEEFIKVRGFNIKLDKDAIEEDTKKIGMEVWRKKGYTNHGIAAGVGRIVKAISLDEKSILPVSVLLKGEYGIEDVALSVPCIVSENGVEKLLEFPLPKEEIEKLRFSAKSLKDVIEQI</sequence>